<dbReference type="SUPFAM" id="SSF81301">
    <property type="entry name" value="Nucleotidyltransferase"/>
    <property type="match status" value="1"/>
</dbReference>
<evidence type="ECO:0000256" key="3">
    <source>
        <dbReference type="ARBA" id="ARBA00047831"/>
    </source>
</evidence>
<proteinExistence type="predicted"/>
<dbReference type="GO" id="GO:0046677">
    <property type="term" value="P:response to antibiotic"/>
    <property type="evidence" value="ECO:0007669"/>
    <property type="project" value="UniProtKB-KW"/>
</dbReference>
<dbReference type="GO" id="GO:0005524">
    <property type="term" value="F:ATP binding"/>
    <property type="evidence" value="ECO:0007669"/>
    <property type="project" value="UniProtKB-KW"/>
</dbReference>
<dbReference type="Gene3D" id="3.30.460.10">
    <property type="entry name" value="Beta Polymerase, domain 2"/>
    <property type="match status" value="1"/>
</dbReference>
<evidence type="ECO:0000256" key="1">
    <source>
        <dbReference type="ARBA" id="ARBA00022679"/>
    </source>
</evidence>
<name>A0A1R1EJ62_9BACL</name>
<dbReference type="RefSeq" id="WP_076173277.1">
    <property type="nucleotide sequence ID" value="NZ_MRTP01000008.1"/>
</dbReference>
<dbReference type="EMBL" id="MRTP01000008">
    <property type="protein sequence ID" value="OMF51851.1"/>
    <property type="molecule type" value="Genomic_DNA"/>
</dbReference>
<dbReference type="InterPro" id="IPR043519">
    <property type="entry name" value="NT_sf"/>
</dbReference>
<protein>
    <recommendedName>
        <fullName evidence="4">Spectinomycin 9-adenylyltransferase</fullName>
    </recommendedName>
</protein>
<reference evidence="6 7" key="1">
    <citation type="submission" date="2016-11" db="EMBL/GenBank/DDBJ databases">
        <title>Paenibacillus species isolates.</title>
        <authorList>
            <person name="Beno S.M."/>
        </authorList>
    </citation>
    <scope>NUCLEOTIDE SEQUENCE [LARGE SCALE GENOMIC DNA]</scope>
    <source>
        <strain evidence="6 7">FSL R5-0378</strain>
    </source>
</reference>
<dbReference type="Pfam" id="PF13427">
    <property type="entry name" value="AadA_C"/>
    <property type="match status" value="1"/>
</dbReference>
<dbReference type="InterPro" id="IPR024172">
    <property type="entry name" value="AadA/Aad9"/>
</dbReference>
<dbReference type="Proteomes" id="UP000187172">
    <property type="component" value="Unassembled WGS sequence"/>
</dbReference>
<evidence type="ECO:0000313" key="6">
    <source>
        <dbReference type="EMBL" id="OMF51851.1"/>
    </source>
</evidence>
<dbReference type="InterPro" id="IPR025184">
    <property type="entry name" value="AadA_C"/>
</dbReference>
<evidence type="ECO:0000313" key="7">
    <source>
        <dbReference type="Proteomes" id="UP000187172"/>
    </source>
</evidence>
<keyword evidence="2 4" id="KW-0046">Antibiotic resistance</keyword>
<keyword evidence="4" id="KW-0548">Nucleotidyltransferase</keyword>
<accession>A0A1R1EJ62</accession>
<gene>
    <name evidence="6" type="ORF">BK138_23705</name>
</gene>
<comment type="catalytic activity">
    <reaction evidence="3 4">
        <text>spectinomycin + ATP = 9-O-adenylylspectinomycin + diphosphate</text>
        <dbReference type="Rhea" id="RHEA:63228"/>
        <dbReference type="ChEBI" id="CHEBI:30616"/>
        <dbReference type="ChEBI" id="CHEBI:33019"/>
        <dbReference type="ChEBI" id="CHEBI:146260"/>
        <dbReference type="ChEBI" id="CHEBI:146261"/>
    </reaction>
</comment>
<dbReference type="CDD" id="cd05403">
    <property type="entry name" value="NT_KNTase_like"/>
    <property type="match status" value="1"/>
</dbReference>
<evidence type="ECO:0000256" key="4">
    <source>
        <dbReference type="PIRNR" id="PIRNR000819"/>
    </source>
</evidence>
<sequence length="258" mass="29578">MNTQQVLHRLTQLFITELGAPLTGLYLHGSLAMGCYREDRSDIDLLAVIEEKPGPEVWTRLARGLLELHGLMPGHRGMEVSVILRQYAGEPLHPTPFEFHYSEAHRERYESDAQYVCGGYEDPDLAAHMMVIYHRGITLYGEPSPSVFRPEKEMYIRSIWSDVEHAVEQIAEAPVYYTLNLCRILRFLREGEVSSKKEGGEWGLESLPPAYEPLLRQCLLQYGGQTDEVSVEPRMLQAFARDMLNEIKQRMTEEGIRP</sequence>
<dbReference type="STRING" id="297318.BK138_23705"/>
<keyword evidence="1 4" id="KW-0808">Transferase</keyword>
<evidence type="ECO:0000256" key="2">
    <source>
        <dbReference type="ARBA" id="ARBA00023251"/>
    </source>
</evidence>
<keyword evidence="7" id="KW-1185">Reference proteome</keyword>
<evidence type="ECO:0000259" key="5">
    <source>
        <dbReference type="Pfam" id="PF13427"/>
    </source>
</evidence>
<organism evidence="6 7">
    <name type="scientific">Paenibacillus rhizosphaerae</name>
    <dbReference type="NCBI Taxonomy" id="297318"/>
    <lineage>
        <taxon>Bacteria</taxon>
        <taxon>Bacillati</taxon>
        <taxon>Bacillota</taxon>
        <taxon>Bacilli</taxon>
        <taxon>Bacillales</taxon>
        <taxon>Paenibacillaceae</taxon>
        <taxon>Paenibacillus</taxon>
    </lineage>
</organism>
<dbReference type="PIRSF" id="PIRSF000819">
    <property type="entry name" value="Streptomycin_3-adenylyltransf"/>
    <property type="match status" value="1"/>
</dbReference>
<dbReference type="AlphaFoldDB" id="A0A1R1EJ62"/>
<keyword evidence="4" id="KW-0547">Nucleotide-binding</keyword>
<feature type="domain" description="Adenylyltransferase AadA C-terminal" evidence="5">
    <location>
        <begin position="152"/>
        <end position="245"/>
    </location>
</feature>
<comment type="caution">
    <text evidence="6">The sequence shown here is derived from an EMBL/GenBank/DDBJ whole genome shotgun (WGS) entry which is preliminary data.</text>
</comment>
<dbReference type="GO" id="GO:0070566">
    <property type="term" value="F:adenylyltransferase activity"/>
    <property type="evidence" value="ECO:0007669"/>
    <property type="project" value="InterPro"/>
</dbReference>
<keyword evidence="4" id="KW-0067">ATP-binding</keyword>